<keyword evidence="6" id="KW-1185">Reference proteome</keyword>
<gene>
    <name evidence="5" type="ORF">V565_327540</name>
</gene>
<comment type="caution">
    <text evidence="5">The sequence shown here is derived from an EMBL/GenBank/DDBJ whole genome shotgun (WGS) entry which is preliminary data.</text>
</comment>
<evidence type="ECO:0000256" key="3">
    <source>
        <dbReference type="SAM" id="MobiDB-lite"/>
    </source>
</evidence>
<dbReference type="SUPFAM" id="SSF54160">
    <property type="entry name" value="Chromo domain-like"/>
    <property type="match status" value="1"/>
</dbReference>
<dbReference type="OrthoDB" id="2273864at2759"/>
<dbReference type="SMART" id="SM00298">
    <property type="entry name" value="CHROMO"/>
    <property type="match status" value="1"/>
</dbReference>
<dbReference type="PANTHER" id="PTHR22812">
    <property type="entry name" value="CHROMOBOX PROTEIN"/>
    <property type="match status" value="1"/>
</dbReference>
<evidence type="ECO:0000256" key="1">
    <source>
        <dbReference type="ARBA" id="ARBA00004123"/>
    </source>
</evidence>
<name>A0A074RHZ5_9AGAM</name>
<dbReference type="GO" id="GO:0006338">
    <property type="term" value="P:chromatin remodeling"/>
    <property type="evidence" value="ECO:0007669"/>
    <property type="project" value="UniProtKB-ARBA"/>
</dbReference>
<sequence length="205" mass="23511">PEANERTNLILQIQEEVAGALRLSKERMTKGKPEEPPISFEVGEKAWLDAKNINLKSTSSKLNDRRLGPFKVIEKISNLAYRLELPESMRVHNVFYLGLPSKVKEDPKTPFKERPPPVTIEGEEEYEVEAIVDHKREGDQMFYKIKWKGYGPESNTWEPKENLENAENFLKKYHSMLLKKAHDAAKGLRGGAVLQTTQSKHRGRS</sequence>
<dbReference type="InterPro" id="IPR023779">
    <property type="entry name" value="Chromodomain_CS"/>
</dbReference>
<comment type="subcellular location">
    <subcellularLocation>
        <location evidence="1">Nucleus</location>
    </subcellularLocation>
</comment>
<dbReference type="Gene3D" id="2.40.50.40">
    <property type="match status" value="1"/>
</dbReference>
<evidence type="ECO:0000259" key="4">
    <source>
        <dbReference type="PROSITE" id="PS50013"/>
    </source>
</evidence>
<evidence type="ECO:0000256" key="2">
    <source>
        <dbReference type="ARBA" id="ARBA00023242"/>
    </source>
</evidence>
<dbReference type="PROSITE" id="PS00598">
    <property type="entry name" value="CHROMO_1"/>
    <property type="match status" value="1"/>
</dbReference>
<organism evidence="5 6">
    <name type="scientific">Rhizoctonia solani 123E</name>
    <dbReference type="NCBI Taxonomy" id="1423351"/>
    <lineage>
        <taxon>Eukaryota</taxon>
        <taxon>Fungi</taxon>
        <taxon>Dikarya</taxon>
        <taxon>Basidiomycota</taxon>
        <taxon>Agaricomycotina</taxon>
        <taxon>Agaricomycetes</taxon>
        <taxon>Cantharellales</taxon>
        <taxon>Ceratobasidiaceae</taxon>
        <taxon>Rhizoctonia</taxon>
    </lineage>
</organism>
<dbReference type="InterPro" id="IPR051219">
    <property type="entry name" value="Heterochromatin_chromo-domain"/>
</dbReference>
<keyword evidence="2" id="KW-0539">Nucleus</keyword>
<feature type="region of interest" description="Disordered" evidence="3">
    <location>
        <begin position="183"/>
        <end position="205"/>
    </location>
</feature>
<dbReference type="PRINTS" id="PR00504">
    <property type="entry name" value="CHROMODOMAIN"/>
</dbReference>
<dbReference type="EMBL" id="AZST01002344">
    <property type="protein sequence ID" value="KEP45030.1"/>
    <property type="molecule type" value="Genomic_DNA"/>
</dbReference>
<dbReference type="STRING" id="1423351.A0A074RHZ5"/>
<dbReference type="Pfam" id="PF00385">
    <property type="entry name" value="Chromo"/>
    <property type="match status" value="1"/>
</dbReference>
<proteinExistence type="predicted"/>
<dbReference type="InterPro" id="IPR000953">
    <property type="entry name" value="Chromo/chromo_shadow_dom"/>
</dbReference>
<dbReference type="Pfam" id="PF24626">
    <property type="entry name" value="SH3_Tf2-1"/>
    <property type="match status" value="1"/>
</dbReference>
<dbReference type="InterPro" id="IPR017984">
    <property type="entry name" value="Chromo_dom_subgr"/>
</dbReference>
<dbReference type="Proteomes" id="UP000027456">
    <property type="component" value="Unassembled WGS sequence"/>
</dbReference>
<dbReference type="GO" id="GO:0005634">
    <property type="term" value="C:nucleus"/>
    <property type="evidence" value="ECO:0007669"/>
    <property type="project" value="UniProtKB-SubCell"/>
</dbReference>
<feature type="non-terminal residue" evidence="5">
    <location>
        <position position="1"/>
    </location>
</feature>
<dbReference type="InterPro" id="IPR056924">
    <property type="entry name" value="SH3_Tf2-1"/>
</dbReference>
<protein>
    <submittedName>
        <fullName evidence="5">Putative Transposon Tf2-1 polyprotein</fullName>
    </submittedName>
</protein>
<dbReference type="AlphaFoldDB" id="A0A074RHZ5"/>
<accession>A0A074RHZ5</accession>
<feature type="domain" description="Chromo" evidence="4">
    <location>
        <begin position="126"/>
        <end position="174"/>
    </location>
</feature>
<dbReference type="PROSITE" id="PS50013">
    <property type="entry name" value="CHROMO_2"/>
    <property type="match status" value="1"/>
</dbReference>
<dbReference type="InterPro" id="IPR016197">
    <property type="entry name" value="Chromo-like_dom_sf"/>
</dbReference>
<evidence type="ECO:0000313" key="6">
    <source>
        <dbReference type="Proteomes" id="UP000027456"/>
    </source>
</evidence>
<dbReference type="InterPro" id="IPR023780">
    <property type="entry name" value="Chromo_domain"/>
</dbReference>
<reference evidence="5 6" key="1">
    <citation type="submission" date="2013-12" db="EMBL/GenBank/DDBJ databases">
        <authorList>
            <person name="Cubeta M."/>
            <person name="Pakala S."/>
            <person name="Fedorova N."/>
            <person name="Thomas E."/>
            <person name="Dean R."/>
            <person name="Jabaji S."/>
            <person name="Neate S."/>
            <person name="Toda T."/>
            <person name="Tavantzis S."/>
            <person name="Vilgalys R."/>
            <person name="Bharathan N."/>
            <person name="Pakala S."/>
            <person name="Losada L.S."/>
            <person name="Zafar N."/>
            <person name="Nierman W."/>
        </authorList>
    </citation>
    <scope>NUCLEOTIDE SEQUENCE [LARGE SCALE GENOMIC DNA]</scope>
    <source>
        <strain evidence="5 6">123E</strain>
    </source>
</reference>
<dbReference type="HOGENOM" id="CLU_000384_6_4_1"/>
<evidence type="ECO:0000313" key="5">
    <source>
        <dbReference type="EMBL" id="KEP45030.1"/>
    </source>
</evidence>